<dbReference type="CDD" id="cd01397">
    <property type="entry name" value="HAT_MBD"/>
    <property type="match status" value="1"/>
</dbReference>
<evidence type="ECO:0000256" key="4">
    <source>
        <dbReference type="ARBA" id="ARBA00022771"/>
    </source>
</evidence>
<dbReference type="SUPFAM" id="SSF54171">
    <property type="entry name" value="DNA-binding domain"/>
    <property type="match status" value="1"/>
</dbReference>
<evidence type="ECO:0000256" key="13">
    <source>
        <dbReference type="SAM" id="MobiDB-lite"/>
    </source>
</evidence>
<dbReference type="GO" id="GO:0005634">
    <property type="term" value="C:nucleus"/>
    <property type="evidence" value="ECO:0007669"/>
    <property type="project" value="UniProtKB-SubCell"/>
</dbReference>
<keyword evidence="10" id="KW-0804">Transcription</keyword>
<feature type="compositionally biased region" description="Acidic residues" evidence="13">
    <location>
        <begin position="214"/>
        <end position="231"/>
    </location>
</feature>
<dbReference type="PROSITE" id="PS50982">
    <property type="entry name" value="MBD"/>
    <property type="match status" value="1"/>
</dbReference>
<evidence type="ECO:0000259" key="14">
    <source>
        <dbReference type="PROSITE" id="PS50982"/>
    </source>
</evidence>
<evidence type="ECO:0000256" key="8">
    <source>
        <dbReference type="ARBA" id="ARBA00023117"/>
    </source>
</evidence>
<keyword evidence="5" id="KW-0862">Zinc</keyword>
<dbReference type="Pfam" id="PF01429">
    <property type="entry name" value="MBD"/>
    <property type="match status" value="1"/>
</dbReference>
<keyword evidence="16" id="KW-1185">Reference proteome</keyword>
<dbReference type="Ensembl" id="ENSFHET00000030113.1">
    <property type="protein sequence ID" value="ENSFHEP00000020576.1"/>
    <property type="gene ID" value="ENSFHEG00000022500.1"/>
</dbReference>
<name>A0A3Q2R1W2_FUNHE</name>
<keyword evidence="3" id="KW-0479">Metal-binding</keyword>
<evidence type="ECO:0000256" key="11">
    <source>
        <dbReference type="ARBA" id="ARBA00023242"/>
    </source>
</evidence>
<evidence type="ECO:0000256" key="6">
    <source>
        <dbReference type="ARBA" id="ARBA00023015"/>
    </source>
</evidence>
<feature type="region of interest" description="Disordered" evidence="13">
    <location>
        <begin position="369"/>
        <end position="413"/>
    </location>
</feature>
<keyword evidence="4" id="KW-0863">Zinc-finger</keyword>
<sequence length="882" mass="96875">MESEKRLASSPSAPPSFQRMPSLPRSSPAPLQSVPIKYSPAPSPGGSIPLTIFGQTYQTGELGLSALPAHSQFKAFPELWRPAEMDNRRAAALFNPLLGLHPLFAPAFNNHSPADSQLCSSVCAGGNGWGSSFPNRSLNISPLRAKEKEKTPTNSSWIQQNLCEFVQHQNTILTGKEKDHKKSQPETPKLNGCLSGSLSESSSEETSSDSDNMEKDDEDLSSGSDDSDSENEVPVKKKHLMHNTSESKEKGPLAGEGNACRESFCRSLPVTSADRLQSHAHPAGLPTCTALFFHTARTAEERSKQHTSVIHPTRLAIDSVSLTQSHGKARPSHSNPVPNPKHQIPSSSPNQSSFSEHLCAGLLKPLIIRPPTLSTSKRPSNDDRNNERNKNSPYEGSSHPKRMKKASSAQPRRQICDPELLLNPHPNRAMSAAGQDVPLALITKPCNRANSPKSRPLLAATCPPYLTPIDLSTGTNESSDTFASPPESSAPGLVPGLTKAGSVPRGGWRPAKASSCQKPVDLSRSSGYESHSSKALEDSSGDEEEESSVDDDSGSSLSDSESNPESEVAGNHRRECFKAEARRDAGMSAPKAAEESLSFLNFSSDRHLAKPSALPSTNVLEQHGTLPPSSVTFSAAPGSKKQRRATDERILQIPLKFGWQRETRMRCVAGRLQGEVAYFAPCGKKLRQYPDVVKYLVRHGITDISRDNFSFSTKIKVGNFYEGREGPKGVQWFLMAEEDIAPCIIAMDGRRSRQAKSTEATYHPPVNYGQANLQDSTDAKLTRKLQAREMARQAAQIKMMRKLEKQAFAQATKEAKKQQAIMAAEERRKKREERKFLKQQEKLKRIQHIRMEKELRAQRVLEVCPEGFNTSSLLWIKKKQNN</sequence>
<protein>
    <recommendedName>
        <fullName evidence="14">MBD domain-containing protein</fullName>
    </recommendedName>
</protein>
<dbReference type="InterPro" id="IPR016177">
    <property type="entry name" value="DNA-bd_dom_sf"/>
</dbReference>
<evidence type="ECO:0000256" key="3">
    <source>
        <dbReference type="ARBA" id="ARBA00022723"/>
    </source>
</evidence>
<feature type="compositionally biased region" description="Acidic residues" evidence="13">
    <location>
        <begin position="539"/>
        <end position="553"/>
    </location>
</feature>
<keyword evidence="11" id="KW-0539">Nucleus</keyword>
<dbReference type="GO" id="GO:0000785">
    <property type="term" value="C:chromatin"/>
    <property type="evidence" value="ECO:0007669"/>
    <property type="project" value="TreeGrafter"/>
</dbReference>
<dbReference type="Proteomes" id="UP000265000">
    <property type="component" value="Unplaced"/>
</dbReference>
<feature type="compositionally biased region" description="Low complexity" evidence="13">
    <location>
        <begin position="346"/>
        <end position="355"/>
    </location>
</feature>
<feature type="region of interest" description="Disordered" evidence="13">
    <location>
        <begin position="322"/>
        <end position="355"/>
    </location>
</feature>
<dbReference type="SMART" id="SM00391">
    <property type="entry name" value="MBD"/>
    <property type="match status" value="1"/>
</dbReference>
<dbReference type="GO" id="GO:0003677">
    <property type="term" value="F:DNA binding"/>
    <property type="evidence" value="ECO:0007669"/>
    <property type="project" value="UniProtKB-KW"/>
</dbReference>
<feature type="compositionally biased region" description="Low complexity" evidence="13">
    <location>
        <begin position="554"/>
        <end position="567"/>
    </location>
</feature>
<evidence type="ECO:0000256" key="10">
    <source>
        <dbReference type="ARBA" id="ARBA00023163"/>
    </source>
</evidence>
<dbReference type="STRING" id="8078.ENSFHEP00000020576"/>
<feature type="compositionally biased region" description="Polar residues" evidence="13">
    <location>
        <begin position="322"/>
        <end position="336"/>
    </location>
</feature>
<proteinExistence type="inferred from homology"/>
<keyword evidence="7 12" id="KW-0175">Coiled coil</keyword>
<dbReference type="Ensembl" id="ENSFHET00000030105.1">
    <property type="protein sequence ID" value="ENSFHEP00000034669.1"/>
    <property type="gene ID" value="ENSFHEG00000022500.1"/>
</dbReference>
<feature type="region of interest" description="Disordered" evidence="13">
    <location>
        <begin position="445"/>
        <end position="574"/>
    </location>
</feature>
<feature type="domain" description="MBD" evidence="14">
    <location>
        <begin position="645"/>
        <end position="716"/>
    </location>
</feature>
<comment type="subcellular location">
    <subcellularLocation>
        <location evidence="1">Nucleus</location>
    </subcellularLocation>
</comment>
<dbReference type="AlphaFoldDB" id="A0A3Q2R1W2"/>
<evidence type="ECO:0000256" key="9">
    <source>
        <dbReference type="ARBA" id="ARBA00023125"/>
    </source>
</evidence>
<feature type="coiled-coil region" evidence="12">
    <location>
        <begin position="808"/>
        <end position="842"/>
    </location>
</feature>
<dbReference type="Gene3D" id="3.30.890.10">
    <property type="entry name" value="Methyl-cpg-binding Protein 2, Chain A"/>
    <property type="match status" value="1"/>
</dbReference>
<dbReference type="GeneTree" id="ENSGT00940000155359"/>
<evidence type="ECO:0000313" key="15">
    <source>
        <dbReference type="Ensembl" id="ENSFHEP00000034669.1"/>
    </source>
</evidence>
<feature type="region of interest" description="Disordered" evidence="13">
    <location>
        <begin position="618"/>
        <end position="646"/>
    </location>
</feature>
<evidence type="ECO:0000256" key="2">
    <source>
        <dbReference type="ARBA" id="ARBA00007444"/>
    </source>
</evidence>
<dbReference type="GO" id="GO:0008270">
    <property type="term" value="F:zinc ion binding"/>
    <property type="evidence" value="ECO:0007669"/>
    <property type="project" value="UniProtKB-KW"/>
</dbReference>
<evidence type="ECO:0000256" key="1">
    <source>
        <dbReference type="ARBA" id="ARBA00004123"/>
    </source>
</evidence>
<organism evidence="15 16">
    <name type="scientific">Fundulus heteroclitus</name>
    <name type="common">Killifish</name>
    <name type="synonym">Mummichog</name>
    <dbReference type="NCBI Taxonomy" id="8078"/>
    <lineage>
        <taxon>Eukaryota</taxon>
        <taxon>Metazoa</taxon>
        <taxon>Chordata</taxon>
        <taxon>Craniata</taxon>
        <taxon>Vertebrata</taxon>
        <taxon>Euteleostomi</taxon>
        <taxon>Actinopterygii</taxon>
        <taxon>Neopterygii</taxon>
        <taxon>Teleostei</taxon>
        <taxon>Neoteleostei</taxon>
        <taxon>Acanthomorphata</taxon>
        <taxon>Ovalentaria</taxon>
        <taxon>Atherinomorphae</taxon>
        <taxon>Cyprinodontiformes</taxon>
        <taxon>Fundulidae</taxon>
        <taxon>Fundulus</taxon>
    </lineage>
</organism>
<dbReference type="PANTHER" id="PTHR45915">
    <property type="entry name" value="TRANSCRIPTION INTERMEDIARY FACTOR"/>
    <property type="match status" value="1"/>
</dbReference>
<feature type="compositionally biased region" description="Polar residues" evidence="13">
    <location>
        <begin position="470"/>
        <end position="482"/>
    </location>
</feature>
<evidence type="ECO:0000313" key="16">
    <source>
        <dbReference type="Proteomes" id="UP000265000"/>
    </source>
</evidence>
<evidence type="ECO:0000256" key="12">
    <source>
        <dbReference type="SAM" id="Coils"/>
    </source>
</evidence>
<evidence type="ECO:0000256" key="7">
    <source>
        <dbReference type="ARBA" id="ARBA00023054"/>
    </source>
</evidence>
<keyword evidence="9" id="KW-0238">DNA-binding</keyword>
<dbReference type="PANTHER" id="PTHR45915:SF1">
    <property type="entry name" value="BROMODOMAIN ADJACENT TO ZINC FINGER DOMAIN PROTEIN 2B"/>
    <property type="match status" value="1"/>
</dbReference>
<reference evidence="15" key="1">
    <citation type="submission" date="2025-05" db="UniProtKB">
        <authorList>
            <consortium name="Ensembl"/>
        </authorList>
    </citation>
    <scope>IDENTIFICATION</scope>
</reference>
<dbReference type="FunFam" id="3.30.890.10:FF:000002">
    <property type="entry name" value="Bromodomain adjacent to zinc finger domain protein 2B"/>
    <property type="match status" value="1"/>
</dbReference>
<feature type="region of interest" description="Disordered" evidence="13">
    <location>
        <begin position="1"/>
        <end position="40"/>
    </location>
</feature>
<accession>A0A3Q2R1W2</accession>
<keyword evidence="6" id="KW-0805">Transcription regulation</keyword>
<feature type="region of interest" description="Disordered" evidence="13">
    <location>
        <begin position="176"/>
        <end position="257"/>
    </location>
</feature>
<keyword evidence="8" id="KW-0103">Bromodomain</keyword>
<comment type="similarity">
    <text evidence="2">Belongs to the WAL family.</text>
</comment>
<evidence type="ECO:0000256" key="5">
    <source>
        <dbReference type="ARBA" id="ARBA00022833"/>
    </source>
</evidence>
<dbReference type="InterPro" id="IPR001739">
    <property type="entry name" value="Methyl_CpG_DNA-bd"/>
</dbReference>
<feature type="compositionally biased region" description="Basic and acidic residues" evidence="13">
    <location>
        <begin position="379"/>
        <end position="390"/>
    </location>
</feature>